<dbReference type="CDD" id="cd03057">
    <property type="entry name" value="GST_N_Beta"/>
    <property type="match status" value="1"/>
</dbReference>
<dbReference type="SUPFAM" id="SSF52833">
    <property type="entry name" value="Thioredoxin-like"/>
    <property type="match status" value="1"/>
</dbReference>
<keyword evidence="2" id="KW-0808">Transferase</keyword>
<protein>
    <submittedName>
        <fullName evidence="2">Glutathione S-transferase-like protein</fullName>
    </submittedName>
</protein>
<sequence>MLKLYYLQGACPLVPHVALHWTKADFEAVRLERGEQKSPAFLALNPQGTVPLLTDGDWTLSQNIAILDDYFIRVEQDKGVQAALKEQGLVG</sequence>
<dbReference type="RefSeq" id="WP_132299663.1">
    <property type="nucleotide sequence ID" value="NZ_CP170642.1"/>
</dbReference>
<dbReference type="Pfam" id="PF02798">
    <property type="entry name" value="GST_N"/>
    <property type="match status" value="1"/>
</dbReference>
<gene>
    <name evidence="2" type="ORF">EV692_0201</name>
</gene>
<dbReference type="InterPro" id="IPR004045">
    <property type="entry name" value="Glutathione_S-Trfase_N"/>
</dbReference>
<name>A0A4R1L038_9PAST</name>
<evidence type="ECO:0000313" key="3">
    <source>
        <dbReference type="Proteomes" id="UP000295496"/>
    </source>
</evidence>
<dbReference type="EMBL" id="SMGJ01000001">
    <property type="protein sequence ID" value="TCK71144.1"/>
    <property type="molecule type" value="Genomic_DNA"/>
</dbReference>
<dbReference type="GO" id="GO:0016740">
    <property type="term" value="F:transferase activity"/>
    <property type="evidence" value="ECO:0007669"/>
    <property type="project" value="UniProtKB-KW"/>
</dbReference>
<reference evidence="2 3" key="1">
    <citation type="submission" date="2019-03" db="EMBL/GenBank/DDBJ databases">
        <title>Genomic Encyclopedia of Type Strains, Phase IV (KMG-IV): sequencing the most valuable type-strain genomes for metagenomic binning, comparative biology and taxonomic classification.</title>
        <authorList>
            <person name="Goeker M."/>
        </authorList>
    </citation>
    <scope>NUCLEOTIDE SEQUENCE [LARGE SCALE GENOMIC DNA]</scope>
    <source>
        <strain evidence="2 3">DSM 10053</strain>
    </source>
</reference>
<dbReference type="InterPro" id="IPR036249">
    <property type="entry name" value="Thioredoxin-like_sf"/>
</dbReference>
<organism evidence="2 3">
    <name type="scientific">Lonepinella koalarum</name>
    <dbReference type="NCBI Taxonomy" id="53417"/>
    <lineage>
        <taxon>Bacteria</taxon>
        <taxon>Pseudomonadati</taxon>
        <taxon>Pseudomonadota</taxon>
        <taxon>Gammaproteobacteria</taxon>
        <taxon>Pasteurellales</taxon>
        <taxon>Pasteurellaceae</taxon>
        <taxon>Lonepinella</taxon>
    </lineage>
</organism>
<feature type="domain" description="GST N-terminal" evidence="1">
    <location>
        <begin position="1"/>
        <end position="78"/>
    </location>
</feature>
<comment type="caution">
    <text evidence="2">The sequence shown here is derived from an EMBL/GenBank/DDBJ whole genome shotgun (WGS) entry which is preliminary data.</text>
</comment>
<dbReference type="Gene3D" id="3.40.30.10">
    <property type="entry name" value="Glutaredoxin"/>
    <property type="match status" value="1"/>
</dbReference>
<keyword evidence="3" id="KW-1185">Reference proteome</keyword>
<dbReference type="Proteomes" id="UP000295496">
    <property type="component" value="Unassembled WGS sequence"/>
</dbReference>
<evidence type="ECO:0000313" key="2">
    <source>
        <dbReference type="EMBL" id="TCK71144.1"/>
    </source>
</evidence>
<evidence type="ECO:0000259" key="1">
    <source>
        <dbReference type="PROSITE" id="PS50404"/>
    </source>
</evidence>
<accession>A0A4R1L038</accession>
<proteinExistence type="predicted"/>
<dbReference type="AlphaFoldDB" id="A0A4R1L038"/>
<dbReference type="PROSITE" id="PS50404">
    <property type="entry name" value="GST_NTER"/>
    <property type="match status" value="1"/>
</dbReference>